<protein>
    <submittedName>
        <fullName evidence="1">ABC-type proline/glycine betaine transport system ATPase subunit</fullName>
    </submittedName>
</protein>
<comment type="caution">
    <text evidence="1">The sequence shown here is derived from an EMBL/GenBank/DDBJ whole genome shotgun (WGS) entry which is preliminary data.</text>
</comment>
<name>A0ABS4JY06_9CLOT</name>
<reference evidence="1 2" key="1">
    <citation type="submission" date="2021-03" db="EMBL/GenBank/DDBJ databases">
        <title>Genomic Encyclopedia of Type Strains, Phase IV (KMG-IV): sequencing the most valuable type-strain genomes for metagenomic binning, comparative biology and taxonomic classification.</title>
        <authorList>
            <person name="Goeker M."/>
        </authorList>
    </citation>
    <scope>NUCLEOTIDE SEQUENCE [LARGE SCALE GENOMIC DNA]</scope>
    <source>
        <strain evidence="1 2">DSM 28650</strain>
    </source>
</reference>
<dbReference type="SUPFAM" id="SSF52540">
    <property type="entry name" value="P-loop containing nucleoside triphosphate hydrolases"/>
    <property type="match status" value="1"/>
</dbReference>
<keyword evidence="2" id="KW-1185">Reference proteome</keyword>
<dbReference type="RefSeq" id="WP_021284366.1">
    <property type="nucleotide sequence ID" value="NZ_JBHRZU010000109.1"/>
</dbReference>
<evidence type="ECO:0000313" key="1">
    <source>
        <dbReference type="EMBL" id="MBP2020417.1"/>
    </source>
</evidence>
<dbReference type="EMBL" id="JAGGLL010000001">
    <property type="protein sequence ID" value="MBP2020417.1"/>
    <property type="molecule type" value="Genomic_DNA"/>
</dbReference>
<gene>
    <name evidence="1" type="ORF">J2Z44_000198</name>
</gene>
<dbReference type="InterPro" id="IPR027417">
    <property type="entry name" value="P-loop_NTPase"/>
</dbReference>
<proteinExistence type="predicted"/>
<dbReference type="Proteomes" id="UP001519308">
    <property type="component" value="Unassembled WGS sequence"/>
</dbReference>
<evidence type="ECO:0000313" key="2">
    <source>
        <dbReference type="Proteomes" id="UP001519308"/>
    </source>
</evidence>
<accession>A0ABS4JY06</accession>
<sequence length="41" mass="4642">MFKKKGKHGIAIKYINLEIYKGEITVVIGLSRLGKSAILYF</sequence>
<organism evidence="1 2">
    <name type="scientific">Clostridium punense</name>
    <dbReference type="NCBI Taxonomy" id="1054297"/>
    <lineage>
        <taxon>Bacteria</taxon>
        <taxon>Bacillati</taxon>
        <taxon>Bacillota</taxon>
        <taxon>Clostridia</taxon>
        <taxon>Eubacteriales</taxon>
        <taxon>Clostridiaceae</taxon>
        <taxon>Clostridium</taxon>
    </lineage>
</organism>